<evidence type="ECO:0000313" key="1">
    <source>
        <dbReference type="EMBL" id="KAJ9056021.1"/>
    </source>
</evidence>
<dbReference type="Proteomes" id="UP001165960">
    <property type="component" value="Unassembled WGS sequence"/>
</dbReference>
<gene>
    <name evidence="1" type="ORF">DSO57_1037396</name>
</gene>
<accession>A0ACC2S139</accession>
<name>A0ACC2S139_9FUNG</name>
<sequence length="125" mass="13506">MIPLVTPQPDLPQETVIINESTSTQLFGVFYLTLAGLVNSMVPTNRPWALLRKLFSYIVKLAPILWWALSSGPVGCLPVNSPKPAAGWLPEIMIGFLGSTEEPTMAEDTPVLSLPVGCQVSQDGQ</sequence>
<protein>
    <submittedName>
        <fullName evidence="1">Uncharacterized protein</fullName>
    </submittedName>
</protein>
<dbReference type="EMBL" id="QTSX02006079">
    <property type="protein sequence ID" value="KAJ9056021.1"/>
    <property type="molecule type" value="Genomic_DNA"/>
</dbReference>
<keyword evidence="2" id="KW-1185">Reference proteome</keyword>
<proteinExistence type="predicted"/>
<organism evidence="1 2">
    <name type="scientific">Entomophthora muscae</name>
    <dbReference type="NCBI Taxonomy" id="34485"/>
    <lineage>
        <taxon>Eukaryota</taxon>
        <taxon>Fungi</taxon>
        <taxon>Fungi incertae sedis</taxon>
        <taxon>Zoopagomycota</taxon>
        <taxon>Entomophthoromycotina</taxon>
        <taxon>Entomophthoromycetes</taxon>
        <taxon>Entomophthorales</taxon>
        <taxon>Entomophthoraceae</taxon>
        <taxon>Entomophthora</taxon>
    </lineage>
</organism>
<reference evidence="1" key="1">
    <citation type="submission" date="2022-04" db="EMBL/GenBank/DDBJ databases">
        <title>Genome of the entomopathogenic fungus Entomophthora muscae.</title>
        <authorList>
            <person name="Elya C."/>
            <person name="Lovett B.R."/>
            <person name="Lee E."/>
            <person name="Macias A.M."/>
            <person name="Hajek A.E."/>
            <person name="De Bivort B.L."/>
            <person name="Kasson M.T."/>
            <person name="De Fine Licht H.H."/>
            <person name="Stajich J.E."/>
        </authorList>
    </citation>
    <scope>NUCLEOTIDE SEQUENCE</scope>
    <source>
        <strain evidence="1">Berkeley</strain>
    </source>
</reference>
<comment type="caution">
    <text evidence="1">The sequence shown here is derived from an EMBL/GenBank/DDBJ whole genome shotgun (WGS) entry which is preliminary data.</text>
</comment>
<evidence type="ECO:0000313" key="2">
    <source>
        <dbReference type="Proteomes" id="UP001165960"/>
    </source>
</evidence>